<organism evidence="2">
    <name type="scientific">marine metagenome</name>
    <dbReference type="NCBI Taxonomy" id="408172"/>
    <lineage>
        <taxon>unclassified sequences</taxon>
        <taxon>metagenomes</taxon>
        <taxon>ecological metagenomes</taxon>
    </lineage>
</organism>
<evidence type="ECO:0000313" key="2">
    <source>
        <dbReference type="EMBL" id="SVC78005.1"/>
    </source>
</evidence>
<proteinExistence type="predicted"/>
<feature type="domain" description="Hydantoinase/oxoprolinase N-terminal" evidence="1">
    <location>
        <begin position="4"/>
        <end position="54"/>
    </location>
</feature>
<sequence length="73" mass="7646">MINVGIDVGGTFTDSVVEREGPPPLYFKTASTPDDPSIGVMQGLEDVADALGITVSTLLNKTSLIILRIKADA</sequence>
<gene>
    <name evidence="2" type="ORF">METZ01_LOCUS330859</name>
</gene>
<protein>
    <recommendedName>
        <fullName evidence="1">Hydantoinase/oxoprolinase N-terminal domain-containing protein</fullName>
    </recommendedName>
</protein>
<dbReference type="InterPro" id="IPR008040">
    <property type="entry name" value="Hydant_A_N"/>
</dbReference>
<dbReference type="Pfam" id="PF05378">
    <property type="entry name" value="Hydant_A_N"/>
    <property type="match status" value="1"/>
</dbReference>
<evidence type="ECO:0000259" key="1">
    <source>
        <dbReference type="Pfam" id="PF05378"/>
    </source>
</evidence>
<reference evidence="2" key="1">
    <citation type="submission" date="2018-05" db="EMBL/GenBank/DDBJ databases">
        <authorList>
            <person name="Lanie J.A."/>
            <person name="Ng W.-L."/>
            <person name="Kazmierczak K.M."/>
            <person name="Andrzejewski T.M."/>
            <person name="Davidsen T.M."/>
            <person name="Wayne K.J."/>
            <person name="Tettelin H."/>
            <person name="Glass J.I."/>
            <person name="Rusch D."/>
            <person name="Podicherti R."/>
            <person name="Tsui H.-C.T."/>
            <person name="Winkler M.E."/>
        </authorList>
    </citation>
    <scope>NUCLEOTIDE SEQUENCE</scope>
</reference>
<name>A0A382PZ96_9ZZZZ</name>
<dbReference type="AlphaFoldDB" id="A0A382PZ96"/>
<dbReference type="EMBL" id="UINC01110475">
    <property type="protein sequence ID" value="SVC78005.1"/>
    <property type="molecule type" value="Genomic_DNA"/>
</dbReference>
<accession>A0A382PZ96</accession>